<evidence type="ECO:0000313" key="6">
    <source>
        <dbReference type="Proteomes" id="UP000516957"/>
    </source>
</evidence>
<dbReference type="InterPro" id="IPR045864">
    <property type="entry name" value="aa-tRNA-synth_II/BPL/LPL"/>
</dbReference>
<dbReference type="Pfam" id="PF02237">
    <property type="entry name" value="BPL_C"/>
    <property type="match status" value="1"/>
</dbReference>
<evidence type="ECO:0000256" key="1">
    <source>
        <dbReference type="ARBA" id="ARBA00022598"/>
    </source>
</evidence>
<dbReference type="Pfam" id="PF03099">
    <property type="entry name" value="BPL_LplA_LipB"/>
    <property type="match status" value="1"/>
</dbReference>
<keyword evidence="6" id="KW-1185">Reference proteome</keyword>
<sequence>MPDPAPQRPPLDDPLDVQRLAGAGVEVVAQSPSTNALVADRARAGAPEGLVVVTEHQTAGRGRLDRTWSTPARSALTFSLLLRPRVAAEQWPWLPLLTGHAVGAALGALGYPAGVKWPNDVLVEGRKLAGILVERVETPTGPAAVLGIGLNVRLPADLLPVPTATSLLVESQERGVDLPDRSTLLLALLERLRASYDEWQGGGEAEAGRLRTAYADACVTLGLDVRVELPGADALEGAAVGIDRHGRLLVQPVGAGGAPVAVSAGDVVHVRVR</sequence>
<dbReference type="InterPro" id="IPR004143">
    <property type="entry name" value="BPL_LPL_catalytic"/>
</dbReference>
<dbReference type="Proteomes" id="UP000516957">
    <property type="component" value="Unassembled WGS sequence"/>
</dbReference>
<evidence type="ECO:0000259" key="4">
    <source>
        <dbReference type="PROSITE" id="PS51733"/>
    </source>
</evidence>
<evidence type="ECO:0000256" key="3">
    <source>
        <dbReference type="ARBA" id="ARBA00024227"/>
    </source>
</evidence>
<dbReference type="AlphaFoldDB" id="A0A7Y9EY79"/>
<dbReference type="GO" id="GO:0004077">
    <property type="term" value="F:biotin--[biotin carboxyl-carrier protein] ligase activity"/>
    <property type="evidence" value="ECO:0007669"/>
    <property type="project" value="UniProtKB-EC"/>
</dbReference>
<reference evidence="5 6" key="1">
    <citation type="submission" date="2020-07" db="EMBL/GenBank/DDBJ databases">
        <title>Sequencing the genomes of 1000 actinobacteria strains.</title>
        <authorList>
            <person name="Klenk H.-P."/>
        </authorList>
    </citation>
    <scope>NUCLEOTIDE SEQUENCE [LARGE SCALE GENOMIC DNA]</scope>
    <source>
        <strain evidence="5 6">DSM 18965</strain>
    </source>
</reference>
<keyword evidence="1 5" id="KW-0436">Ligase</keyword>
<dbReference type="PROSITE" id="PS51733">
    <property type="entry name" value="BPL_LPL_CATALYTIC"/>
    <property type="match status" value="1"/>
</dbReference>
<dbReference type="InterPro" id="IPR004408">
    <property type="entry name" value="Biotin_CoA_COase_ligase"/>
</dbReference>
<dbReference type="EMBL" id="JACCBE010000001">
    <property type="protein sequence ID" value="NYD56026.1"/>
    <property type="molecule type" value="Genomic_DNA"/>
</dbReference>
<evidence type="ECO:0000256" key="2">
    <source>
        <dbReference type="ARBA" id="ARBA00023267"/>
    </source>
</evidence>
<dbReference type="GO" id="GO:0005737">
    <property type="term" value="C:cytoplasm"/>
    <property type="evidence" value="ECO:0007669"/>
    <property type="project" value="TreeGrafter"/>
</dbReference>
<comment type="caution">
    <text evidence="5">The sequence shown here is derived from an EMBL/GenBank/DDBJ whole genome shotgun (WGS) entry which is preliminary data.</text>
</comment>
<dbReference type="NCBIfam" id="TIGR00121">
    <property type="entry name" value="birA_ligase"/>
    <property type="match status" value="1"/>
</dbReference>
<dbReference type="Gene3D" id="3.30.930.10">
    <property type="entry name" value="Bira Bifunctional Protein, Domain 2"/>
    <property type="match status" value="1"/>
</dbReference>
<evidence type="ECO:0000313" key="5">
    <source>
        <dbReference type="EMBL" id="NYD56026.1"/>
    </source>
</evidence>
<gene>
    <name evidence="5" type="ORF">BKA08_000264</name>
</gene>
<dbReference type="PANTHER" id="PTHR12835">
    <property type="entry name" value="BIOTIN PROTEIN LIGASE"/>
    <property type="match status" value="1"/>
</dbReference>
<dbReference type="Gene3D" id="2.30.30.100">
    <property type="match status" value="1"/>
</dbReference>
<protein>
    <recommendedName>
        <fullName evidence="3">biotin--[biotin carboxyl-carrier protein] ligase</fullName>
        <ecNumber evidence="3">6.3.4.15</ecNumber>
    </recommendedName>
</protein>
<dbReference type="RefSeq" id="WP_258017069.1">
    <property type="nucleotide sequence ID" value="NZ_CP059163.1"/>
</dbReference>
<name>A0A7Y9EY79_9ACTN</name>
<accession>A0A7Y9EY79</accession>
<dbReference type="EC" id="6.3.4.15" evidence="3"/>
<dbReference type="CDD" id="cd16442">
    <property type="entry name" value="BPL"/>
    <property type="match status" value="1"/>
</dbReference>
<proteinExistence type="predicted"/>
<dbReference type="SUPFAM" id="SSF55681">
    <property type="entry name" value="Class II aaRS and biotin synthetases"/>
    <property type="match status" value="1"/>
</dbReference>
<keyword evidence="2" id="KW-0092">Biotin</keyword>
<organism evidence="5 6">
    <name type="scientific">Nocardioides marinisabuli</name>
    <dbReference type="NCBI Taxonomy" id="419476"/>
    <lineage>
        <taxon>Bacteria</taxon>
        <taxon>Bacillati</taxon>
        <taxon>Actinomycetota</taxon>
        <taxon>Actinomycetes</taxon>
        <taxon>Propionibacteriales</taxon>
        <taxon>Nocardioidaceae</taxon>
        <taxon>Nocardioides</taxon>
    </lineage>
</organism>
<feature type="domain" description="BPL/LPL catalytic" evidence="4">
    <location>
        <begin position="9"/>
        <end position="200"/>
    </location>
</feature>
<dbReference type="PANTHER" id="PTHR12835:SF5">
    <property type="entry name" value="BIOTIN--PROTEIN LIGASE"/>
    <property type="match status" value="1"/>
</dbReference>
<dbReference type="InterPro" id="IPR003142">
    <property type="entry name" value="BPL_C"/>
</dbReference>